<protein>
    <submittedName>
        <fullName evidence="1">Uncharacterized protein</fullName>
    </submittedName>
</protein>
<organism evidence="1 2">
    <name type="scientific">Reticulomyxa filosa</name>
    <dbReference type="NCBI Taxonomy" id="46433"/>
    <lineage>
        <taxon>Eukaryota</taxon>
        <taxon>Sar</taxon>
        <taxon>Rhizaria</taxon>
        <taxon>Retaria</taxon>
        <taxon>Foraminifera</taxon>
        <taxon>Monothalamids</taxon>
        <taxon>Reticulomyxidae</taxon>
        <taxon>Reticulomyxa</taxon>
    </lineage>
</organism>
<name>X6MM86_RETFI</name>
<accession>X6MM86</accession>
<sequence length="395" mass="45488">MIQEDPVIDEKLSWHNASPYLFCNSVQCLPKELTSIELYPGDVLLLDKNTAPQDPTTEEKPKSHYFSLCKSYSIHWGIDKFPVANPLDWISLPNPFQHSHYLLASQDATSIRRAEYRKLVSDTLMNHNSLFREQSQDVVQSILEFVCVDLDLLSVIATIKYYSFAWRMYTIPYFESQDTAKKWLQSICKRDTGKQYLLKHFINHPKDTTVHVLKPDECYFEVSLLLSKYDIVMEKINTTRETDYVRWLKPNQDRSPIVSVPHNERFERIYTEPTQCLFESGEHLADILQCNDSGGSLWFELKDAVRVGGSFQAGKSRHWFQLHAPQITSDDVLPKKSLAMYGNMIVKQLTTLFKIASVEKETGGCFVLARSVKIKLGTANYKKLTDTLSVSSKSY</sequence>
<comment type="caution">
    <text evidence="1">The sequence shown here is derived from an EMBL/GenBank/DDBJ whole genome shotgun (WGS) entry which is preliminary data.</text>
</comment>
<dbReference type="EMBL" id="ASPP01020168">
    <property type="protein sequence ID" value="ETO14200.1"/>
    <property type="molecule type" value="Genomic_DNA"/>
</dbReference>
<keyword evidence="2" id="KW-1185">Reference proteome</keyword>
<evidence type="ECO:0000313" key="2">
    <source>
        <dbReference type="Proteomes" id="UP000023152"/>
    </source>
</evidence>
<evidence type="ECO:0000313" key="1">
    <source>
        <dbReference type="EMBL" id="ETO14200.1"/>
    </source>
</evidence>
<dbReference type="Proteomes" id="UP000023152">
    <property type="component" value="Unassembled WGS sequence"/>
</dbReference>
<gene>
    <name evidence="1" type="ORF">RFI_23169</name>
</gene>
<proteinExistence type="predicted"/>
<reference evidence="1 2" key="1">
    <citation type="journal article" date="2013" name="Curr. Biol.">
        <title>The Genome of the Foraminiferan Reticulomyxa filosa.</title>
        <authorList>
            <person name="Glockner G."/>
            <person name="Hulsmann N."/>
            <person name="Schleicher M."/>
            <person name="Noegel A.A."/>
            <person name="Eichinger L."/>
            <person name="Gallinger C."/>
            <person name="Pawlowski J."/>
            <person name="Sierra R."/>
            <person name="Euteneuer U."/>
            <person name="Pillet L."/>
            <person name="Moustafa A."/>
            <person name="Platzer M."/>
            <person name="Groth M."/>
            <person name="Szafranski K."/>
            <person name="Schliwa M."/>
        </authorList>
    </citation>
    <scope>NUCLEOTIDE SEQUENCE [LARGE SCALE GENOMIC DNA]</scope>
</reference>
<dbReference type="AlphaFoldDB" id="X6MM86"/>